<organism evidence="1 2">
    <name type="scientific">Corallococcus caeni</name>
    <dbReference type="NCBI Taxonomy" id="3082388"/>
    <lineage>
        <taxon>Bacteria</taxon>
        <taxon>Pseudomonadati</taxon>
        <taxon>Myxococcota</taxon>
        <taxon>Myxococcia</taxon>
        <taxon>Myxococcales</taxon>
        <taxon>Cystobacterineae</taxon>
        <taxon>Myxococcaceae</taxon>
        <taxon>Corallococcus</taxon>
    </lineage>
</organism>
<comment type="caution">
    <text evidence="1">The sequence shown here is derived from an EMBL/GenBank/DDBJ whole genome shotgun (WGS) entry which is preliminary data.</text>
</comment>
<proteinExistence type="predicted"/>
<gene>
    <name evidence="1" type="ORF">ASNO1_19370</name>
</gene>
<dbReference type="EMBL" id="BTTX01000002">
    <property type="protein sequence ID" value="GMU05684.1"/>
    <property type="molecule type" value="Genomic_DNA"/>
</dbReference>
<dbReference type="Proteomes" id="UP001342631">
    <property type="component" value="Unassembled WGS sequence"/>
</dbReference>
<name>A0ABQ6QPU2_9BACT</name>
<reference evidence="1 2" key="1">
    <citation type="journal article" date="2024" name="Arch. Microbiol.">
        <title>Corallococcus caeni sp. nov., a novel myxobacterium isolated from activated sludge.</title>
        <authorList>
            <person name="Tomita S."/>
            <person name="Nakai R."/>
            <person name="Kuroda K."/>
            <person name="Kurashita H."/>
            <person name="Hatamoto M."/>
            <person name="Yamaguchi T."/>
            <person name="Narihiro T."/>
        </authorList>
    </citation>
    <scope>NUCLEOTIDE SEQUENCE [LARGE SCALE GENOMIC DNA]</scope>
    <source>
        <strain evidence="1 2">NO1</strain>
    </source>
</reference>
<keyword evidence="2" id="KW-1185">Reference proteome</keyword>
<sequence length="82" mass="9457">MHAGRVELLQRRDGERFAIEEEVGLHEPVAVLGLEAREEHLHFRRGFGDQVAQLALQLRARLVLARRFGRERTRGKESGEDQ</sequence>
<accession>A0ABQ6QPU2</accession>
<evidence type="ECO:0000313" key="1">
    <source>
        <dbReference type="EMBL" id="GMU05684.1"/>
    </source>
</evidence>
<protein>
    <submittedName>
        <fullName evidence="1">Uncharacterized protein</fullName>
    </submittedName>
</protein>
<evidence type="ECO:0000313" key="2">
    <source>
        <dbReference type="Proteomes" id="UP001342631"/>
    </source>
</evidence>